<evidence type="ECO:0000256" key="2">
    <source>
        <dbReference type="ARBA" id="ARBA00009477"/>
    </source>
</evidence>
<protein>
    <submittedName>
        <fullName evidence="9">Efflux RND transporter periplasmic adaptor subunit</fullName>
    </submittedName>
</protein>
<comment type="similarity">
    <text evidence="2">Belongs to the membrane fusion protein (MFP) (TC 8.A.1) family.</text>
</comment>
<comment type="subcellular location">
    <subcellularLocation>
        <location evidence="1">Cell envelope</location>
    </subcellularLocation>
</comment>
<dbReference type="Gene3D" id="2.40.420.20">
    <property type="match status" value="1"/>
</dbReference>
<keyword evidence="3 4" id="KW-0175">Coiled coil</keyword>
<dbReference type="PRINTS" id="PR01490">
    <property type="entry name" value="RTXTOXIND"/>
</dbReference>
<evidence type="ECO:0000259" key="8">
    <source>
        <dbReference type="Pfam" id="PF25967"/>
    </source>
</evidence>
<dbReference type="EMBL" id="JACJQY010000026">
    <property type="protein sequence ID" value="MBD2318246.1"/>
    <property type="molecule type" value="Genomic_DNA"/>
</dbReference>
<name>A0ABR8CD43_9CYAN</name>
<dbReference type="InterPro" id="IPR058627">
    <property type="entry name" value="MdtA-like_C"/>
</dbReference>
<feature type="domain" description="YbhG-like alpha-helical hairpin" evidence="6">
    <location>
        <begin position="103"/>
        <end position="246"/>
    </location>
</feature>
<evidence type="ECO:0000256" key="4">
    <source>
        <dbReference type="SAM" id="Coils"/>
    </source>
</evidence>
<dbReference type="InterPro" id="IPR059052">
    <property type="entry name" value="HH_YbhG-like"/>
</dbReference>
<dbReference type="PANTHER" id="PTHR32347">
    <property type="entry name" value="EFFLUX SYSTEM COMPONENT YKNX-RELATED"/>
    <property type="match status" value="1"/>
</dbReference>
<evidence type="ECO:0000256" key="3">
    <source>
        <dbReference type="ARBA" id="ARBA00023054"/>
    </source>
</evidence>
<evidence type="ECO:0000313" key="9">
    <source>
        <dbReference type="EMBL" id="MBD2318246.1"/>
    </source>
</evidence>
<sequence length="450" mass="49203">MQSLMTIKISKFNFWKLGISAIGLVGTIAIAYIIFRPQPTPEINIETDTVLVKSQDLQLQIKVNGLVQSIRKINISPSTQGRIMELFVREGDRIQAGQAIARMDDEQLQAQVSQYEAILDRSQAQLAERLAGSRQEEVAKAEADVIRSEARVQEARSRLQLAKEKLNRRQILQKEGAITREALNESQVDVRNAEDNLTQTQASLAISQQDLARQRSGFRAEEIAQTRAQVAEANAQLQSFQIQLNNTLVRAPFGGIITRRFTDVGDFVAPTTSASSSDGATSASIAELSSGLEVEAKVPEANIAGIKQGQSVEVRSDSYPDQVFKGQVQSIAPRAVKENSITSFRVKVKLETGLEQLKAGMNVKLAFIAEPIQNALVVPLSAVVTQKDGQRGIWLLDANREIRFQLIRLGSENGSQAQILEGLKAGDRILISPPANQIIPGVDNTQGTGM</sequence>
<evidence type="ECO:0000313" key="10">
    <source>
        <dbReference type="Proteomes" id="UP000618445"/>
    </source>
</evidence>
<dbReference type="InterPro" id="IPR006143">
    <property type="entry name" value="RND_pump_MFP"/>
</dbReference>
<keyword evidence="5" id="KW-0812">Transmembrane</keyword>
<evidence type="ECO:0000259" key="6">
    <source>
        <dbReference type="Pfam" id="PF25881"/>
    </source>
</evidence>
<dbReference type="PANTHER" id="PTHR32347:SF14">
    <property type="entry name" value="EFFLUX SYSTEM COMPONENT YKNX-RELATED"/>
    <property type="match status" value="1"/>
</dbReference>
<keyword evidence="5" id="KW-1133">Transmembrane helix</keyword>
<dbReference type="Gene3D" id="1.10.287.470">
    <property type="entry name" value="Helix hairpin bin"/>
    <property type="match status" value="2"/>
</dbReference>
<dbReference type="Gene3D" id="2.40.50.100">
    <property type="match status" value="2"/>
</dbReference>
<dbReference type="Pfam" id="PF25881">
    <property type="entry name" value="HH_YBHG"/>
    <property type="match status" value="1"/>
</dbReference>
<evidence type="ECO:0000256" key="1">
    <source>
        <dbReference type="ARBA" id="ARBA00004196"/>
    </source>
</evidence>
<dbReference type="Pfam" id="PF25954">
    <property type="entry name" value="Beta-barrel_RND_2"/>
    <property type="match status" value="1"/>
</dbReference>
<dbReference type="Gene3D" id="2.40.30.170">
    <property type="match status" value="1"/>
</dbReference>
<dbReference type="InterPro" id="IPR058792">
    <property type="entry name" value="Beta-barrel_RND_2"/>
</dbReference>
<keyword evidence="5" id="KW-0472">Membrane</keyword>
<reference evidence="9 10" key="1">
    <citation type="journal article" date="2020" name="ISME J.">
        <title>Comparative genomics reveals insights into cyanobacterial evolution and habitat adaptation.</title>
        <authorList>
            <person name="Chen M.Y."/>
            <person name="Teng W.K."/>
            <person name="Zhao L."/>
            <person name="Hu C.X."/>
            <person name="Zhou Y.K."/>
            <person name="Han B.P."/>
            <person name="Song L.R."/>
            <person name="Shu W.S."/>
        </authorList>
    </citation>
    <scope>NUCLEOTIDE SEQUENCE [LARGE SCALE GENOMIC DNA]</scope>
    <source>
        <strain evidence="9 10">FACHB-1050</strain>
    </source>
</reference>
<feature type="coiled-coil region" evidence="4">
    <location>
        <begin position="105"/>
        <end position="243"/>
    </location>
</feature>
<comment type="caution">
    <text evidence="9">The sequence shown here is derived from an EMBL/GenBank/DDBJ whole genome shotgun (WGS) entry which is preliminary data.</text>
</comment>
<evidence type="ECO:0000259" key="7">
    <source>
        <dbReference type="Pfam" id="PF25954"/>
    </source>
</evidence>
<accession>A0ABR8CD43</accession>
<feature type="domain" description="Multidrug resistance protein MdtA-like C-terminal permuted SH3" evidence="8">
    <location>
        <begin position="374"/>
        <end position="432"/>
    </location>
</feature>
<feature type="domain" description="CusB-like beta-barrel" evidence="7">
    <location>
        <begin position="294"/>
        <end position="369"/>
    </location>
</feature>
<dbReference type="Proteomes" id="UP000618445">
    <property type="component" value="Unassembled WGS sequence"/>
</dbReference>
<evidence type="ECO:0000256" key="5">
    <source>
        <dbReference type="SAM" id="Phobius"/>
    </source>
</evidence>
<dbReference type="Pfam" id="PF25967">
    <property type="entry name" value="RND-MFP_C"/>
    <property type="match status" value="1"/>
</dbReference>
<organism evidence="9 10">
    <name type="scientific">Phormidium tenue FACHB-1050</name>
    <dbReference type="NCBI Taxonomy" id="2692857"/>
    <lineage>
        <taxon>Bacteria</taxon>
        <taxon>Bacillati</taxon>
        <taxon>Cyanobacteriota</taxon>
        <taxon>Cyanophyceae</taxon>
        <taxon>Oscillatoriophycideae</taxon>
        <taxon>Oscillatoriales</taxon>
        <taxon>Oscillatoriaceae</taxon>
        <taxon>Phormidium</taxon>
    </lineage>
</organism>
<keyword evidence="10" id="KW-1185">Reference proteome</keyword>
<dbReference type="SUPFAM" id="SSF111369">
    <property type="entry name" value="HlyD-like secretion proteins"/>
    <property type="match status" value="2"/>
</dbReference>
<dbReference type="InterPro" id="IPR050465">
    <property type="entry name" value="UPF0194_transport"/>
</dbReference>
<proteinExistence type="inferred from homology"/>
<dbReference type="RefSeq" id="WP_190579103.1">
    <property type="nucleotide sequence ID" value="NZ_CAWPQU010000019.1"/>
</dbReference>
<gene>
    <name evidence="9" type="ORF">H6G05_15505</name>
</gene>
<feature type="transmembrane region" description="Helical" evidence="5">
    <location>
        <begin position="12"/>
        <end position="35"/>
    </location>
</feature>
<dbReference type="NCBIfam" id="TIGR01730">
    <property type="entry name" value="RND_mfp"/>
    <property type="match status" value="1"/>
</dbReference>